<keyword evidence="2" id="KW-0808">Transferase</keyword>
<comment type="caution">
    <text evidence="6">The sequence shown here is derived from an EMBL/GenBank/DDBJ whole genome shotgun (WGS) entry which is preliminary data.</text>
</comment>
<feature type="region of interest" description="Disordered" evidence="3">
    <location>
        <begin position="157"/>
        <end position="206"/>
    </location>
</feature>
<keyword evidence="2" id="KW-0961">Cell wall biogenesis/degradation</keyword>
<protein>
    <recommendedName>
        <fullName evidence="2">Glycosyltransferase</fullName>
        <ecNumber evidence="2">2.4.2.-</ecNumber>
    </recommendedName>
</protein>
<evidence type="ECO:0000256" key="2">
    <source>
        <dbReference type="RuleBase" id="RU363055"/>
    </source>
</evidence>
<name>A0A8J4GI25_9CHLO</name>
<keyword evidence="2" id="KW-0812">Transmembrane</keyword>
<reference evidence="6" key="1">
    <citation type="journal article" date="2021" name="Proc. Natl. Acad. Sci. U.S.A.">
        <title>Three genomes in the algal genus Volvox reveal the fate of a haploid sex-determining region after a transition to homothallism.</title>
        <authorList>
            <person name="Yamamoto K."/>
            <person name="Hamaji T."/>
            <person name="Kawai-Toyooka H."/>
            <person name="Matsuzaki R."/>
            <person name="Takahashi F."/>
            <person name="Nishimura Y."/>
            <person name="Kawachi M."/>
            <person name="Noguchi H."/>
            <person name="Minakuchi Y."/>
            <person name="Umen J.G."/>
            <person name="Toyoda A."/>
            <person name="Nozaki H."/>
        </authorList>
    </citation>
    <scope>NUCLEOTIDE SEQUENCE</scope>
    <source>
        <strain evidence="6">NIES-3785</strain>
        <strain evidence="5">NIES-3786</strain>
    </source>
</reference>
<dbReference type="InterPro" id="IPR053250">
    <property type="entry name" value="Glycosyltransferase_77"/>
</dbReference>
<keyword evidence="2" id="KW-0328">Glycosyltransferase</keyword>
<dbReference type="GO" id="GO:0000139">
    <property type="term" value="C:Golgi membrane"/>
    <property type="evidence" value="ECO:0007669"/>
    <property type="project" value="UniProtKB-SubCell"/>
</dbReference>
<dbReference type="OrthoDB" id="540503at2759"/>
<comment type="subcellular location">
    <subcellularLocation>
        <location evidence="2">Golgi apparatus membrane</location>
        <topology evidence="2">Single-pass type II membrane protein</topology>
    </subcellularLocation>
</comment>
<keyword evidence="8" id="KW-1185">Reference proteome</keyword>
<dbReference type="AlphaFoldDB" id="A0A8J4GI25"/>
<sequence>MARSGQRPAAGRRGGVALGVLGIMLLAFFAIVFMLGRPGYWKSFNDLVHHPFDPHPIGIDKRHKENPIAQSSGGTGEEVLTHSVTTTQDTAKGLVEVVSPSPSPPPPLSPKAPPVPVQTGASNANKATQNATVAVTLANQGATQAAAEVTKPAAEVKSTSEVKEASKETPKQGMAAEAVKESAAKPTVEEKTDEEDDDGGLTKLDNEYKPTREMVQRIAQNGYLVVTWANFHYFDFVRTWVDHVVSVGVTGYIVGAMDDHLLQEMIALKYNCFSMKSGLTLGDFGWGSPTFAKMGREKIRLISIFLKLDVNVVIADVDVLWLRNPLPYFDRYPEADILSSSDSTFATVPDEQLERWPEAGAAANIGIMLFRKKSLSFVEDWIQVIESDDKIWDQNAFNDLFRRGWKTLEPANKNLFLGYDGSLTMGILPVSIFCSGHTMFVQRLGYTLGLQPYAVHATFQFSGTPGKRHRMREFLMYSDAQEYYDHTVGFVSFDFDGLQELLETAGPATNQMDLANVQGHFRLVNHQLLRLRTAFAISSVVLHRALVMPPLWCGLDRWWAPHAGRIPGSTFKLPFQCPLDHVLDLENGVFKNLPEDHYGPRTEIREYSFFNNSKMTPRVRDDRVVVELCSAGTADCSDGREPARLQIDGGVAKVRVQAGLPSAQLEAALSAVRGTKVLHFTTMANAMGDFSESVVATRFMNRMKLYGSIWCCVLAHPGHIHYDLLWDMTHVDKFMRPWNGTWTTVTGP</sequence>
<feature type="compositionally biased region" description="Basic and acidic residues" evidence="3">
    <location>
        <begin position="178"/>
        <end position="190"/>
    </location>
</feature>
<dbReference type="Gene3D" id="3.90.550.10">
    <property type="entry name" value="Spore Coat Polysaccharide Biosynthesis Protein SpsA, Chain A"/>
    <property type="match status" value="1"/>
</dbReference>
<dbReference type="Pfam" id="PF03407">
    <property type="entry name" value="Nucleotid_trans"/>
    <property type="match status" value="1"/>
</dbReference>
<evidence type="ECO:0000313" key="5">
    <source>
        <dbReference type="EMBL" id="GIL86469.1"/>
    </source>
</evidence>
<evidence type="ECO:0000313" key="8">
    <source>
        <dbReference type="Proteomes" id="UP000747110"/>
    </source>
</evidence>
<evidence type="ECO:0000256" key="1">
    <source>
        <dbReference type="ARBA" id="ARBA00007033"/>
    </source>
</evidence>
<dbReference type="SUPFAM" id="SSF53448">
    <property type="entry name" value="Nucleotide-diphospho-sugar transferases"/>
    <property type="match status" value="1"/>
</dbReference>
<keyword evidence="2" id="KW-0333">Golgi apparatus</keyword>
<evidence type="ECO:0000256" key="3">
    <source>
        <dbReference type="SAM" id="MobiDB-lite"/>
    </source>
</evidence>
<dbReference type="EMBL" id="BNCQ01000024">
    <property type="protein sequence ID" value="GIM07525.1"/>
    <property type="molecule type" value="Genomic_DNA"/>
</dbReference>
<evidence type="ECO:0000313" key="7">
    <source>
        <dbReference type="Proteomes" id="UP000722791"/>
    </source>
</evidence>
<feature type="domain" description="Nucleotide-diphospho-sugar transferase" evidence="4">
    <location>
        <begin position="249"/>
        <end position="471"/>
    </location>
</feature>
<evidence type="ECO:0000259" key="4">
    <source>
        <dbReference type="Pfam" id="PF03407"/>
    </source>
</evidence>
<dbReference type="PANTHER" id="PTHR46936:SF1">
    <property type="entry name" value="ARABINOSYLTRANSFERASE XEG113"/>
    <property type="match status" value="1"/>
</dbReference>
<gene>
    <name evidence="5" type="ORF">Vretifemale_14783</name>
    <name evidence="6" type="ORF">Vretimale_11631</name>
</gene>
<dbReference type="EMBL" id="BNCP01000036">
    <property type="protein sequence ID" value="GIL86469.1"/>
    <property type="molecule type" value="Genomic_DNA"/>
</dbReference>
<feature type="compositionally biased region" description="Pro residues" evidence="3">
    <location>
        <begin position="101"/>
        <end position="116"/>
    </location>
</feature>
<keyword evidence="2" id="KW-0472">Membrane</keyword>
<feature type="region of interest" description="Disordered" evidence="3">
    <location>
        <begin position="97"/>
        <end position="123"/>
    </location>
</feature>
<keyword evidence="2" id="KW-0735">Signal-anchor</keyword>
<comment type="similarity">
    <text evidence="1 2">Belongs to the glycosyltransferase 77 family.</text>
</comment>
<proteinExistence type="inferred from homology"/>
<dbReference type="PANTHER" id="PTHR46936">
    <property type="entry name" value="ARABINOSYLTRANSFERASE XEG113"/>
    <property type="match status" value="1"/>
</dbReference>
<feature type="compositionally biased region" description="Basic and acidic residues" evidence="3">
    <location>
        <begin position="158"/>
        <end position="170"/>
    </location>
</feature>
<dbReference type="EC" id="2.4.2.-" evidence="2"/>
<dbReference type="Proteomes" id="UP000722791">
    <property type="component" value="Unassembled WGS sequence"/>
</dbReference>
<dbReference type="InterPro" id="IPR005069">
    <property type="entry name" value="Nucl-diP-sugar_transferase"/>
</dbReference>
<dbReference type="Proteomes" id="UP000747110">
    <property type="component" value="Unassembled WGS sequence"/>
</dbReference>
<accession>A0A8J4GI25</accession>
<dbReference type="GO" id="GO:0052325">
    <property type="term" value="P:cell wall pectin biosynthetic process"/>
    <property type="evidence" value="ECO:0007669"/>
    <property type="project" value="TreeGrafter"/>
</dbReference>
<keyword evidence="2" id="KW-1133">Transmembrane helix</keyword>
<feature type="transmembrane region" description="Helical" evidence="2">
    <location>
        <begin position="16"/>
        <end position="36"/>
    </location>
</feature>
<dbReference type="GO" id="GO:0052636">
    <property type="term" value="F:arabinosyltransferase activity"/>
    <property type="evidence" value="ECO:0007669"/>
    <property type="project" value="TreeGrafter"/>
</dbReference>
<organism evidence="6 7">
    <name type="scientific">Volvox reticuliferus</name>
    <dbReference type="NCBI Taxonomy" id="1737510"/>
    <lineage>
        <taxon>Eukaryota</taxon>
        <taxon>Viridiplantae</taxon>
        <taxon>Chlorophyta</taxon>
        <taxon>core chlorophytes</taxon>
        <taxon>Chlorophyceae</taxon>
        <taxon>CS clade</taxon>
        <taxon>Chlamydomonadales</taxon>
        <taxon>Volvocaceae</taxon>
        <taxon>Volvox</taxon>
    </lineage>
</organism>
<evidence type="ECO:0000313" key="6">
    <source>
        <dbReference type="EMBL" id="GIM07525.1"/>
    </source>
</evidence>
<dbReference type="InterPro" id="IPR029044">
    <property type="entry name" value="Nucleotide-diphossugar_trans"/>
</dbReference>